<organism evidence="3 4">
    <name type="scientific">Lentinula aciculospora</name>
    <dbReference type="NCBI Taxonomy" id="153920"/>
    <lineage>
        <taxon>Eukaryota</taxon>
        <taxon>Fungi</taxon>
        <taxon>Dikarya</taxon>
        <taxon>Basidiomycota</taxon>
        <taxon>Agaricomycotina</taxon>
        <taxon>Agaricomycetes</taxon>
        <taxon>Agaricomycetidae</taxon>
        <taxon>Agaricales</taxon>
        <taxon>Marasmiineae</taxon>
        <taxon>Omphalotaceae</taxon>
        <taxon>Lentinula</taxon>
    </lineage>
</organism>
<keyword evidence="2" id="KW-0472">Membrane</keyword>
<reference evidence="3" key="1">
    <citation type="submission" date="2022-08" db="EMBL/GenBank/DDBJ databases">
        <title>A Global Phylogenomic Analysis of the Shiitake Genus Lentinula.</title>
        <authorList>
            <consortium name="DOE Joint Genome Institute"/>
            <person name="Sierra-Patev S."/>
            <person name="Min B."/>
            <person name="Naranjo-Ortiz M."/>
            <person name="Looney B."/>
            <person name="Konkel Z."/>
            <person name="Slot J.C."/>
            <person name="Sakamoto Y."/>
            <person name="Steenwyk J.L."/>
            <person name="Rokas A."/>
            <person name="Carro J."/>
            <person name="Camarero S."/>
            <person name="Ferreira P."/>
            <person name="Molpeceres G."/>
            <person name="Ruiz-Duenas F.J."/>
            <person name="Serrano A."/>
            <person name="Henrissat B."/>
            <person name="Drula E."/>
            <person name="Hughes K.W."/>
            <person name="Mata J.L."/>
            <person name="Ishikawa N.K."/>
            <person name="Vargas-Isla R."/>
            <person name="Ushijima S."/>
            <person name="Smith C.A."/>
            <person name="Ahrendt S."/>
            <person name="Andreopoulos W."/>
            <person name="He G."/>
            <person name="Labutti K."/>
            <person name="Lipzen A."/>
            <person name="Ng V."/>
            <person name="Riley R."/>
            <person name="Sandor L."/>
            <person name="Barry K."/>
            <person name="Martinez A.T."/>
            <person name="Xiao Y."/>
            <person name="Gibbons J.G."/>
            <person name="Terashima K."/>
            <person name="Grigoriev I.V."/>
            <person name="Hibbett D.S."/>
        </authorList>
    </citation>
    <scope>NUCLEOTIDE SEQUENCE</scope>
    <source>
        <strain evidence="3">JLM2183</strain>
    </source>
</reference>
<evidence type="ECO:0000256" key="2">
    <source>
        <dbReference type="SAM" id="Phobius"/>
    </source>
</evidence>
<keyword evidence="4" id="KW-1185">Reference proteome</keyword>
<accession>A0A9W9DMU1</accession>
<feature type="transmembrane region" description="Helical" evidence="2">
    <location>
        <begin position="561"/>
        <end position="583"/>
    </location>
</feature>
<feature type="transmembrane region" description="Helical" evidence="2">
    <location>
        <begin position="230"/>
        <end position="255"/>
    </location>
</feature>
<dbReference type="InterPro" id="IPR021840">
    <property type="entry name" value="DUF3433"/>
</dbReference>
<dbReference type="Proteomes" id="UP001150266">
    <property type="component" value="Unassembled WGS sequence"/>
</dbReference>
<name>A0A9W9DMU1_9AGAR</name>
<keyword evidence="2" id="KW-0812">Transmembrane</keyword>
<protein>
    <recommendedName>
        <fullName evidence="5">Transmembrane protein</fullName>
    </recommendedName>
</protein>
<feature type="transmembrane region" description="Helical" evidence="2">
    <location>
        <begin position="120"/>
        <end position="142"/>
    </location>
</feature>
<dbReference type="AlphaFoldDB" id="A0A9W9DMU1"/>
<keyword evidence="2" id="KW-1133">Transmembrane helix</keyword>
<evidence type="ECO:0000256" key="1">
    <source>
        <dbReference type="SAM" id="MobiDB-lite"/>
    </source>
</evidence>
<gene>
    <name evidence="3" type="ORF">J3R30DRAFT_3480438</name>
</gene>
<feature type="compositionally biased region" description="Polar residues" evidence="1">
    <location>
        <begin position="57"/>
        <end position="66"/>
    </location>
</feature>
<comment type="caution">
    <text evidence="3">The sequence shown here is derived from an EMBL/GenBank/DDBJ whole genome shotgun (WGS) entry which is preliminary data.</text>
</comment>
<feature type="region of interest" description="Disordered" evidence="1">
    <location>
        <begin position="55"/>
        <end position="88"/>
    </location>
</feature>
<dbReference type="Pfam" id="PF11915">
    <property type="entry name" value="DUF3433"/>
    <property type="match status" value="1"/>
</dbReference>
<proteinExistence type="predicted"/>
<sequence>MHPASHSFVSDHTAILADEEGNFSRTAAIGDSLGMNTAEVPQLPKGAAMPVYRSQLDRSSAAQSQGDRMDSLSPPATPSQRLLDSESQNQYASYTPSDKLENVTDPEQKDSWIPYPLRPWFWIPFFVLLVLLAIGLEIALHFSNKNNGWTANGDAGDDVSLWHYVYTLPPSFVAMILVALWAWTDIEIKKMQPYVDLVHGDSPPHRSLLLDYTRSNNFIVWTRAARNRHYLVALTTLMVLLTLSFQPLAAALLIVRNTWWQMPDITIRNLAHLGLNQNSNFQDLTSFLTAAGFASSSSLYDLPNPPFISGPYTVAPFELPGGIETNGTVLFVNTTALKSDPGCQAAQVSMTSLANSSWNNTISVQGCSLSWIVNDTAEVLFGVNATNCSSDTPQFSPVAFWFFDYSPSAQASATVCFPTFELFDVEINYDLAAQNVTQVTELRPFTSSSNFSSASGNITGSPLNGRAYNGIEFNLTDPDQFVLARQAAIQLQMPAAVLQKAQQSSAGLQGSFDSDSFVQYSTGVYTTYLTLLAQTVYFLPSDELNTIQVKTIVERLFLSDVAVHLLAVAMIIVAFFGTIAQLFHRFDRRHLRLRHEPGTIASAVSIGGQTGMGALLAGRQDQKDINEVLSNRKFRIDPRTMKIIMEGEEGYEFASSPRDRRKSVFAALQNAK</sequence>
<feature type="compositionally biased region" description="Polar residues" evidence="1">
    <location>
        <begin position="78"/>
        <end position="88"/>
    </location>
</feature>
<dbReference type="OrthoDB" id="3248909at2759"/>
<dbReference type="PANTHER" id="PTHR37544">
    <property type="entry name" value="SPRAY-RELATED"/>
    <property type="match status" value="1"/>
</dbReference>
<evidence type="ECO:0000313" key="4">
    <source>
        <dbReference type="Proteomes" id="UP001150266"/>
    </source>
</evidence>
<feature type="transmembrane region" description="Helical" evidence="2">
    <location>
        <begin position="162"/>
        <end position="183"/>
    </location>
</feature>
<evidence type="ECO:0008006" key="5">
    <source>
        <dbReference type="Google" id="ProtNLM"/>
    </source>
</evidence>
<dbReference type="EMBL" id="JAOTPV010000009">
    <property type="protein sequence ID" value="KAJ4478314.1"/>
    <property type="molecule type" value="Genomic_DNA"/>
</dbReference>
<evidence type="ECO:0000313" key="3">
    <source>
        <dbReference type="EMBL" id="KAJ4478314.1"/>
    </source>
</evidence>
<dbReference type="PANTHER" id="PTHR37544:SF3">
    <property type="entry name" value="SPRAY"/>
    <property type="match status" value="1"/>
</dbReference>